<evidence type="ECO:0000256" key="1">
    <source>
        <dbReference type="SAM" id="Phobius"/>
    </source>
</evidence>
<gene>
    <name evidence="2" type="ORF">TNIN_99921</name>
</gene>
<sequence>MGSDNRPIRGFPFLRVRGACPKRPPLSLKASPRSTTTLIQSSTACCVSLSSLLSSSSPTEKRMLRSYFLIFLLVAWVCGEAAAAYFKTWEDGEEVGRPPLFYLYNCTR</sequence>
<feature type="transmembrane region" description="Helical" evidence="1">
    <location>
        <begin position="67"/>
        <end position="86"/>
    </location>
</feature>
<dbReference type="Proteomes" id="UP000886998">
    <property type="component" value="Unassembled WGS sequence"/>
</dbReference>
<accession>A0A8X7CT94</accession>
<dbReference type="OrthoDB" id="6516389at2759"/>
<dbReference type="EMBL" id="BMAV01021728">
    <property type="protein sequence ID" value="GFY76042.1"/>
    <property type="molecule type" value="Genomic_DNA"/>
</dbReference>
<evidence type="ECO:0000313" key="3">
    <source>
        <dbReference type="Proteomes" id="UP000886998"/>
    </source>
</evidence>
<keyword evidence="1" id="KW-0472">Membrane</keyword>
<evidence type="ECO:0000313" key="2">
    <source>
        <dbReference type="EMBL" id="GFY76042.1"/>
    </source>
</evidence>
<keyword evidence="1" id="KW-0812">Transmembrane</keyword>
<keyword evidence="1" id="KW-1133">Transmembrane helix</keyword>
<protein>
    <submittedName>
        <fullName evidence="2">Uncharacterized protein</fullName>
    </submittedName>
</protein>
<proteinExistence type="predicted"/>
<reference evidence="2" key="1">
    <citation type="submission" date="2020-08" db="EMBL/GenBank/DDBJ databases">
        <title>Multicomponent nature underlies the extraordinary mechanical properties of spider dragline silk.</title>
        <authorList>
            <person name="Kono N."/>
            <person name="Nakamura H."/>
            <person name="Mori M."/>
            <person name="Yoshida Y."/>
            <person name="Ohtoshi R."/>
            <person name="Malay A.D."/>
            <person name="Moran D.A.P."/>
            <person name="Tomita M."/>
            <person name="Numata K."/>
            <person name="Arakawa K."/>
        </authorList>
    </citation>
    <scope>NUCLEOTIDE SEQUENCE</scope>
</reference>
<comment type="caution">
    <text evidence="2">The sequence shown here is derived from an EMBL/GenBank/DDBJ whole genome shotgun (WGS) entry which is preliminary data.</text>
</comment>
<dbReference type="AlphaFoldDB" id="A0A8X7CT94"/>
<organism evidence="2 3">
    <name type="scientific">Trichonephila inaurata madagascariensis</name>
    <dbReference type="NCBI Taxonomy" id="2747483"/>
    <lineage>
        <taxon>Eukaryota</taxon>
        <taxon>Metazoa</taxon>
        <taxon>Ecdysozoa</taxon>
        <taxon>Arthropoda</taxon>
        <taxon>Chelicerata</taxon>
        <taxon>Arachnida</taxon>
        <taxon>Araneae</taxon>
        <taxon>Araneomorphae</taxon>
        <taxon>Entelegynae</taxon>
        <taxon>Araneoidea</taxon>
        <taxon>Nephilidae</taxon>
        <taxon>Trichonephila</taxon>
        <taxon>Trichonephila inaurata</taxon>
    </lineage>
</organism>
<name>A0A8X7CT94_9ARAC</name>
<keyword evidence="3" id="KW-1185">Reference proteome</keyword>